<dbReference type="STRING" id="310781.SAMN05216259_104237"/>
<sequence length="329" mass="32444">MSRASSRRRSADSAVSCAVAVAKGGDRGLGGSVSRAFPRRTLGGLALLGALLLAAVSFGAVPAAASAEPMSACTGASGAVVAVDFGHWGGPVLRSCGGTPTTGYALLNQGGWATTGTQHDGPTFICRIGYAGWHGGTQYPTAKDDACVVTPPATAYWSSWYAAPGSNTWTYATSGPTAQHPAPGSVDLWTFGATSANGSQGRPAISPDTLRAHPAASGAGTPPRRATSGSAAKPPVKASHPASKQAATPRHTATPARTSASPTPAAPTTAPTTAPAATAAAQPTVQNADPAPAAHHSSGSLAPAAIAAAAVAVIAGAVALRVRHRRRTG</sequence>
<proteinExistence type="predicted"/>
<evidence type="ECO:0000256" key="2">
    <source>
        <dbReference type="SAM" id="Phobius"/>
    </source>
</evidence>
<feature type="transmembrane region" description="Helical" evidence="2">
    <location>
        <begin position="42"/>
        <end position="65"/>
    </location>
</feature>
<accession>A0A1H0BML5</accession>
<name>A0A1H0BML5_9ACTN</name>
<dbReference type="AlphaFoldDB" id="A0A1H0BML5"/>
<evidence type="ECO:0000313" key="4">
    <source>
        <dbReference type="Proteomes" id="UP000199341"/>
    </source>
</evidence>
<keyword evidence="2" id="KW-1133">Transmembrane helix</keyword>
<dbReference type="Proteomes" id="UP000199341">
    <property type="component" value="Unassembled WGS sequence"/>
</dbReference>
<feature type="transmembrane region" description="Helical" evidence="2">
    <location>
        <begin position="301"/>
        <end position="320"/>
    </location>
</feature>
<gene>
    <name evidence="3" type="ORF">SAMN05216259_104237</name>
</gene>
<protein>
    <submittedName>
        <fullName evidence="3">Uncharacterized protein</fullName>
    </submittedName>
</protein>
<keyword evidence="2" id="KW-0472">Membrane</keyword>
<dbReference type="EMBL" id="FNIE01000004">
    <property type="protein sequence ID" value="SDN46832.1"/>
    <property type="molecule type" value="Genomic_DNA"/>
</dbReference>
<keyword evidence="4" id="KW-1185">Reference proteome</keyword>
<feature type="compositionally biased region" description="Low complexity" evidence="1">
    <location>
        <begin position="245"/>
        <end position="284"/>
    </location>
</feature>
<organism evidence="3 4">
    <name type="scientific">Actinacidiphila guanduensis</name>
    <dbReference type="NCBI Taxonomy" id="310781"/>
    <lineage>
        <taxon>Bacteria</taxon>
        <taxon>Bacillati</taxon>
        <taxon>Actinomycetota</taxon>
        <taxon>Actinomycetes</taxon>
        <taxon>Kitasatosporales</taxon>
        <taxon>Streptomycetaceae</taxon>
        <taxon>Actinacidiphila</taxon>
    </lineage>
</organism>
<evidence type="ECO:0000313" key="3">
    <source>
        <dbReference type="EMBL" id="SDN46832.1"/>
    </source>
</evidence>
<reference evidence="3 4" key="1">
    <citation type="submission" date="2016-10" db="EMBL/GenBank/DDBJ databases">
        <authorList>
            <person name="de Groot N.N."/>
        </authorList>
    </citation>
    <scope>NUCLEOTIDE SEQUENCE [LARGE SCALE GENOMIC DNA]</scope>
    <source>
        <strain evidence="3 4">CGMCC 4.2022</strain>
    </source>
</reference>
<feature type="region of interest" description="Disordered" evidence="1">
    <location>
        <begin position="191"/>
        <end position="298"/>
    </location>
</feature>
<keyword evidence="2" id="KW-0812">Transmembrane</keyword>
<evidence type="ECO:0000256" key="1">
    <source>
        <dbReference type="SAM" id="MobiDB-lite"/>
    </source>
</evidence>